<dbReference type="AlphaFoldDB" id="A0A326RUD6"/>
<sequence>MLLLFPNLVFAQFNIDGQMLIRSEFRNGYNRPLAENQDPAGFIAHRARLQAGYTKDQFTFFMSIQDIRTWGSSSQANLSDDFLSVHEAYGEVALGEHWKMKLGRQELNYDNARFLGNLDWALQARSHDFALMRYEKEKAKLHFGGGFNQENQRLSGNLYTLPNQYRNAQLVRFENVLGKVDYSLLFWNEGRQWIQRDANGNILADGIRYRQTLGIPTLRSTLKNTTLSAYFYYQFGEDPVGRSVSAFNTSAQISQLLFNSEEGRKWRATAGFELISGNDVNGSATNRAYSLQYGTNHLFNGYMDWFYVANAWENSVGLKDFYLRSRYEFNPKFWVQTDFHQFSAYANHQPFNSSNLVPGKNLGSELDFTFGWILNESVSLQGGFHQFFFTETLESLQPSLIQNQQNWAYLMFVFRPTSKAKFIGVLQ</sequence>
<reference evidence="2 3" key="1">
    <citation type="submission" date="2018-06" db="EMBL/GenBank/DDBJ databases">
        <title>Genomic Encyclopedia of Archaeal and Bacterial Type Strains, Phase II (KMG-II): from individual species to whole genera.</title>
        <authorList>
            <person name="Goeker M."/>
        </authorList>
    </citation>
    <scope>NUCLEOTIDE SEQUENCE [LARGE SCALE GENOMIC DNA]</scope>
    <source>
        <strain evidence="2 3">T4</strain>
    </source>
</reference>
<gene>
    <name evidence="2" type="ORF">CLV31_103231</name>
</gene>
<dbReference type="Pfam" id="PF13372">
    <property type="entry name" value="Alginate_exp"/>
    <property type="match status" value="1"/>
</dbReference>
<dbReference type="Proteomes" id="UP000248917">
    <property type="component" value="Unassembled WGS sequence"/>
</dbReference>
<name>A0A326RUD6_9BACT</name>
<evidence type="ECO:0000313" key="2">
    <source>
        <dbReference type="EMBL" id="PZV85439.1"/>
    </source>
</evidence>
<organism evidence="2 3">
    <name type="scientific">Algoriphagus aquaeductus</name>
    <dbReference type="NCBI Taxonomy" id="475299"/>
    <lineage>
        <taxon>Bacteria</taxon>
        <taxon>Pseudomonadati</taxon>
        <taxon>Bacteroidota</taxon>
        <taxon>Cytophagia</taxon>
        <taxon>Cytophagales</taxon>
        <taxon>Cyclobacteriaceae</taxon>
        <taxon>Algoriphagus</taxon>
    </lineage>
</organism>
<accession>A0A326RUD6</accession>
<dbReference type="EMBL" id="QKTX01000003">
    <property type="protein sequence ID" value="PZV85439.1"/>
    <property type="molecule type" value="Genomic_DNA"/>
</dbReference>
<dbReference type="InterPro" id="IPR025388">
    <property type="entry name" value="Alginate_export_dom"/>
</dbReference>
<comment type="caution">
    <text evidence="2">The sequence shown here is derived from an EMBL/GenBank/DDBJ whole genome shotgun (WGS) entry which is preliminary data.</text>
</comment>
<evidence type="ECO:0000259" key="1">
    <source>
        <dbReference type="Pfam" id="PF13372"/>
    </source>
</evidence>
<protein>
    <submittedName>
        <fullName evidence="2">Alginate export protein</fullName>
    </submittedName>
</protein>
<feature type="domain" description="Alginate export" evidence="1">
    <location>
        <begin position="14"/>
        <end position="395"/>
    </location>
</feature>
<proteinExistence type="predicted"/>
<evidence type="ECO:0000313" key="3">
    <source>
        <dbReference type="Proteomes" id="UP000248917"/>
    </source>
</evidence>
<keyword evidence="3" id="KW-1185">Reference proteome</keyword>